<dbReference type="PANTHER" id="PTHR34293:SF1">
    <property type="entry name" value="HTH-TYPE TRANSCRIPTIONAL REGULATOR TRMBL2"/>
    <property type="match status" value="1"/>
</dbReference>
<evidence type="ECO:0000313" key="3">
    <source>
        <dbReference type="Proteomes" id="UP001139384"/>
    </source>
</evidence>
<feature type="domain" description="HTH luxR-type" evidence="1">
    <location>
        <begin position="179"/>
        <end position="241"/>
    </location>
</feature>
<dbReference type="Gene3D" id="1.10.10.10">
    <property type="entry name" value="Winged helix-like DNA-binding domain superfamily/Winged helix DNA-binding domain"/>
    <property type="match status" value="1"/>
</dbReference>
<accession>A0A9X1Q0V2</accession>
<dbReference type="InterPro" id="IPR036388">
    <property type="entry name" value="WH-like_DNA-bd_sf"/>
</dbReference>
<dbReference type="AlphaFoldDB" id="A0A9X1Q0V2"/>
<evidence type="ECO:0000259" key="1">
    <source>
        <dbReference type="SMART" id="SM00421"/>
    </source>
</evidence>
<reference evidence="2" key="1">
    <citation type="submission" date="2022-01" db="EMBL/GenBank/DDBJ databases">
        <title>Draft Genome Sequences of Seven Type Strains of the Genus Streptomyces.</title>
        <authorList>
            <person name="Aziz S."/>
            <person name="Coretto E."/>
            <person name="Chronakova A."/>
            <person name="Sproer C."/>
            <person name="Huber K."/>
            <person name="Nouioui I."/>
            <person name="Gross H."/>
        </authorList>
    </citation>
    <scope>NUCLEOTIDE SEQUENCE</scope>
    <source>
        <strain evidence="2">DSM 103493</strain>
    </source>
</reference>
<dbReference type="InterPro" id="IPR051797">
    <property type="entry name" value="TrmB-like"/>
</dbReference>
<dbReference type="GO" id="GO:0006355">
    <property type="term" value="P:regulation of DNA-templated transcription"/>
    <property type="evidence" value="ECO:0007669"/>
    <property type="project" value="InterPro"/>
</dbReference>
<dbReference type="RefSeq" id="WP_234764342.1">
    <property type="nucleotide sequence ID" value="NZ_JAKEIP010000085.1"/>
</dbReference>
<dbReference type="InterPro" id="IPR016032">
    <property type="entry name" value="Sig_transdc_resp-reg_C-effctor"/>
</dbReference>
<dbReference type="SMART" id="SM00421">
    <property type="entry name" value="HTH_LUXR"/>
    <property type="match status" value="1"/>
</dbReference>
<dbReference type="SUPFAM" id="SSF46894">
    <property type="entry name" value="C-terminal effector domain of the bipartite response regulators"/>
    <property type="match status" value="1"/>
</dbReference>
<organism evidence="2 3">
    <name type="scientific">Streptomyces muensis</name>
    <dbReference type="NCBI Taxonomy" id="1077944"/>
    <lineage>
        <taxon>Bacteria</taxon>
        <taxon>Bacillati</taxon>
        <taxon>Actinomycetota</taxon>
        <taxon>Actinomycetes</taxon>
        <taxon>Kitasatosporales</taxon>
        <taxon>Streptomycetaceae</taxon>
        <taxon>Streptomyces</taxon>
    </lineage>
</organism>
<name>A0A9X1Q0V2_STRM4</name>
<keyword evidence="3" id="KW-1185">Reference proteome</keyword>
<protein>
    <recommendedName>
        <fullName evidence="1">HTH luxR-type domain-containing protein</fullName>
    </recommendedName>
</protein>
<gene>
    <name evidence="2" type="ORF">L0P92_21015</name>
</gene>
<sequence length="263" mass="28361">MEYLGAGPSNDEIERTLLEARKLVEMAVDRHRNAERLVASLDPDEDTVGVAVEHMIASARHHLAVALSGEGEEGTHQLIVQLGRAAARGVDVKLLVRASVLRNRHLLEHMDRCAPGVETRLVRASLQEMVIADSVVGAMWIRNGGAVREAAVVRATAVLRNLRTLFGASWSGSAALDDYRRLSDRSRSALARRILLALSSGRTDEAAARELGVSVRTYRRNVAEITRELGASSRFQAGARAVELGLLCPTVDLMSSGSGQLAG</sequence>
<dbReference type="EMBL" id="JAKEIP010000085">
    <property type="protein sequence ID" value="MCF1596030.1"/>
    <property type="molecule type" value="Genomic_DNA"/>
</dbReference>
<evidence type="ECO:0000313" key="2">
    <source>
        <dbReference type="EMBL" id="MCF1596030.1"/>
    </source>
</evidence>
<proteinExistence type="predicted"/>
<dbReference type="Proteomes" id="UP001139384">
    <property type="component" value="Unassembled WGS sequence"/>
</dbReference>
<comment type="caution">
    <text evidence="2">The sequence shown here is derived from an EMBL/GenBank/DDBJ whole genome shotgun (WGS) entry which is preliminary data.</text>
</comment>
<dbReference type="GO" id="GO:0003677">
    <property type="term" value="F:DNA binding"/>
    <property type="evidence" value="ECO:0007669"/>
    <property type="project" value="InterPro"/>
</dbReference>
<dbReference type="InterPro" id="IPR000792">
    <property type="entry name" value="Tscrpt_reg_LuxR_C"/>
</dbReference>
<dbReference type="PANTHER" id="PTHR34293">
    <property type="entry name" value="HTH-TYPE TRANSCRIPTIONAL REGULATOR TRMBL2"/>
    <property type="match status" value="1"/>
</dbReference>